<evidence type="ECO:0000259" key="7">
    <source>
        <dbReference type="Pfam" id="PF14693"/>
    </source>
</evidence>
<organism evidence="8 9">
    <name type="scientific">Candidatus Wolfebacteria bacterium CG_4_10_14_0_8_um_filter_37_11</name>
    <dbReference type="NCBI Taxonomy" id="1975062"/>
    <lineage>
        <taxon>Bacteria</taxon>
        <taxon>Candidatus Wolfeibacteriota</taxon>
    </lineage>
</organism>
<name>A0A2M7Q847_9BACT</name>
<dbReference type="InterPro" id="IPR029751">
    <property type="entry name" value="Ribosomal_L25_dom"/>
</dbReference>
<comment type="similarity">
    <text evidence="5">Belongs to the bacterial ribosomal protein bL25 family. CTC subfamily.</text>
</comment>
<dbReference type="PANTHER" id="PTHR33284">
    <property type="entry name" value="RIBOSOMAL PROTEIN L25/GLN-TRNA SYNTHETASE, ANTI-CODON-BINDING DOMAIN-CONTAINING PROTEIN"/>
    <property type="match status" value="1"/>
</dbReference>
<evidence type="ECO:0000256" key="3">
    <source>
        <dbReference type="ARBA" id="ARBA00022980"/>
    </source>
</evidence>
<dbReference type="Gene3D" id="2.170.120.20">
    <property type="entry name" value="Ribosomal protein L25, beta domain"/>
    <property type="match status" value="1"/>
</dbReference>
<dbReference type="EMBL" id="PFKZ01000106">
    <property type="protein sequence ID" value="PIY59250.1"/>
    <property type="molecule type" value="Genomic_DNA"/>
</dbReference>
<dbReference type="InterPro" id="IPR020056">
    <property type="entry name" value="Rbsml_bL25/Gln-tRNA_synth_N"/>
</dbReference>
<proteinExistence type="inferred from homology"/>
<evidence type="ECO:0000256" key="1">
    <source>
        <dbReference type="ARBA" id="ARBA00022730"/>
    </source>
</evidence>
<protein>
    <recommendedName>
        <fullName evidence="5">Large ribosomal subunit protein bL25</fullName>
    </recommendedName>
    <alternativeName>
        <fullName evidence="5">General stress protein CTC</fullName>
    </alternativeName>
</protein>
<dbReference type="GO" id="GO:0003735">
    <property type="term" value="F:structural constituent of ribosome"/>
    <property type="evidence" value="ECO:0007669"/>
    <property type="project" value="InterPro"/>
</dbReference>
<evidence type="ECO:0000313" key="8">
    <source>
        <dbReference type="EMBL" id="PIY59250.1"/>
    </source>
</evidence>
<evidence type="ECO:0000259" key="6">
    <source>
        <dbReference type="Pfam" id="PF01386"/>
    </source>
</evidence>
<dbReference type="Pfam" id="PF14693">
    <property type="entry name" value="Ribosomal_TL5_C"/>
    <property type="match status" value="1"/>
</dbReference>
<dbReference type="Proteomes" id="UP000230363">
    <property type="component" value="Unassembled WGS sequence"/>
</dbReference>
<dbReference type="GO" id="GO:0008097">
    <property type="term" value="F:5S rRNA binding"/>
    <property type="evidence" value="ECO:0007669"/>
    <property type="project" value="InterPro"/>
</dbReference>
<evidence type="ECO:0000256" key="5">
    <source>
        <dbReference type="HAMAP-Rule" id="MF_01334"/>
    </source>
</evidence>
<dbReference type="GO" id="GO:0022625">
    <property type="term" value="C:cytosolic large ribosomal subunit"/>
    <property type="evidence" value="ECO:0007669"/>
    <property type="project" value="TreeGrafter"/>
</dbReference>
<dbReference type="HAMAP" id="MF_01334">
    <property type="entry name" value="Ribosomal_bL25_CTC"/>
    <property type="match status" value="1"/>
</dbReference>
<keyword evidence="2 5" id="KW-0694">RNA-binding</keyword>
<dbReference type="PANTHER" id="PTHR33284:SF1">
    <property type="entry name" value="RIBOSOMAL PROTEIN L25_GLN-TRNA SYNTHETASE, ANTI-CODON-BINDING DOMAIN-CONTAINING PROTEIN"/>
    <property type="match status" value="1"/>
</dbReference>
<dbReference type="InterPro" id="IPR001021">
    <property type="entry name" value="Ribosomal_bL25_long"/>
</dbReference>
<dbReference type="NCBIfam" id="TIGR00731">
    <property type="entry name" value="bL25_bact_ctc"/>
    <property type="match status" value="1"/>
</dbReference>
<comment type="caution">
    <text evidence="8">The sequence shown here is derived from an EMBL/GenBank/DDBJ whole genome shotgun (WGS) entry which is preliminary data.</text>
</comment>
<dbReference type="Gene3D" id="2.40.240.10">
    <property type="entry name" value="Ribosomal Protein L25, Chain P"/>
    <property type="match status" value="1"/>
</dbReference>
<keyword evidence="1 5" id="KW-0699">rRNA-binding</keyword>
<dbReference type="InterPro" id="IPR020057">
    <property type="entry name" value="Ribosomal_bL25_b-dom"/>
</dbReference>
<dbReference type="SUPFAM" id="SSF50715">
    <property type="entry name" value="Ribosomal protein L25-like"/>
    <property type="match status" value="1"/>
</dbReference>
<comment type="function">
    <text evidence="5">This is one of the proteins that binds to the 5S RNA in the ribosome where it forms part of the central protuberance.</text>
</comment>
<evidence type="ECO:0000256" key="2">
    <source>
        <dbReference type="ARBA" id="ARBA00022884"/>
    </source>
</evidence>
<dbReference type="CDD" id="cd00495">
    <property type="entry name" value="Ribosomal_L25_TL5_CTC"/>
    <property type="match status" value="1"/>
</dbReference>
<sequence>MELTAQKREILGKRLKALRKQGFIPAEFYGREAENLHLSVLAKEFNKIFKEAGESAIIELNVDGKKINALIHDIQKNSLMGAISHIDFYGIKMDEKIRVSIPLLFGGESLAVKEGGVLIKAIHELEIEALPADLPHHIEVDLGKLVIIGDSILVKDLNVDKKVKVMINLETVIATVVEQKAEEEVAPTVSVEDVKIETEEKKEARAEAKVTKEKE</sequence>
<keyword evidence="4 5" id="KW-0687">Ribonucleoprotein</keyword>
<dbReference type="GO" id="GO:0006412">
    <property type="term" value="P:translation"/>
    <property type="evidence" value="ECO:0007669"/>
    <property type="project" value="UniProtKB-UniRule"/>
</dbReference>
<dbReference type="Pfam" id="PF01386">
    <property type="entry name" value="Ribosomal_L25p"/>
    <property type="match status" value="1"/>
</dbReference>
<keyword evidence="3 5" id="KW-0689">Ribosomal protein</keyword>
<comment type="subunit">
    <text evidence="5">Part of the 50S ribosomal subunit; part of the 5S rRNA/L5/L18/L25 subcomplex. Contacts the 5S rRNA. Binds to the 5S rRNA independently of L5 and L18.</text>
</comment>
<dbReference type="AlphaFoldDB" id="A0A2M7Q847"/>
<reference evidence="9" key="1">
    <citation type="submission" date="2017-09" db="EMBL/GenBank/DDBJ databases">
        <title>Depth-based differentiation of microbial function through sediment-hosted aquifers and enrichment of novel symbionts in the deep terrestrial subsurface.</title>
        <authorList>
            <person name="Probst A.J."/>
            <person name="Ladd B."/>
            <person name="Jarett J.K."/>
            <person name="Geller-Mcgrath D.E."/>
            <person name="Sieber C.M.K."/>
            <person name="Emerson J.B."/>
            <person name="Anantharaman K."/>
            <person name="Thomas B.C."/>
            <person name="Malmstrom R."/>
            <person name="Stieglmeier M."/>
            <person name="Klingl A."/>
            <person name="Woyke T."/>
            <person name="Ryan C.M."/>
            <person name="Banfield J.F."/>
        </authorList>
    </citation>
    <scope>NUCLEOTIDE SEQUENCE [LARGE SCALE GENOMIC DNA]</scope>
</reference>
<gene>
    <name evidence="5" type="primary">rplY</name>
    <name evidence="5" type="synonym">ctc</name>
    <name evidence="8" type="ORF">COY96_02880</name>
</gene>
<feature type="domain" description="Large ribosomal subunit protein bL25 L25" evidence="6">
    <location>
        <begin position="3"/>
        <end position="88"/>
    </location>
</feature>
<dbReference type="InterPro" id="IPR037121">
    <property type="entry name" value="Ribosomal_bL25_C"/>
</dbReference>
<evidence type="ECO:0000313" key="9">
    <source>
        <dbReference type="Proteomes" id="UP000230363"/>
    </source>
</evidence>
<evidence type="ECO:0000256" key="4">
    <source>
        <dbReference type="ARBA" id="ARBA00023274"/>
    </source>
</evidence>
<dbReference type="InterPro" id="IPR020930">
    <property type="entry name" value="Ribosomal_uL5_bac-type"/>
</dbReference>
<accession>A0A2M7Q847</accession>
<dbReference type="InterPro" id="IPR011035">
    <property type="entry name" value="Ribosomal_bL25/Gln-tRNA_synth"/>
</dbReference>
<feature type="domain" description="Large ribosomal subunit protein bL25 beta" evidence="7">
    <location>
        <begin position="96"/>
        <end position="179"/>
    </location>
</feature>